<dbReference type="Pfam" id="PF13692">
    <property type="entry name" value="Glyco_trans_1_4"/>
    <property type="match status" value="1"/>
</dbReference>
<name>A0AA37WEI3_9BACT</name>
<keyword evidence="1" id="KW-0808">Transferase</keyword>
<dbReference type="GO" id="GO:0016740">
    <property type="term" value="F:transferase activity"/>
    <property type="evidence" value="ECO:0007669"/>
    <property type="project" value="UniProtKB-KW"/>
</dbReference>
<dbReference type="PANTHER" id="PTHR12526">
    <property type="entry name" value="GLYCOSYLTRANSFERASE"/>
    <property type="match status" value="1"/>
</dbReference>
<protein>
    <submittedName>
        <fullName evidence="1">Glycosyl transferase family 1</fullName>
    </submittedName>
</protein>
<dbReference type="Gene3D" id="3.40.50.2000">
    <property type="entry name" value="Glycogen Phosphorylase B"/>
    <property type="match status" value="2"/>
</dbReference>
<gene>
    <name evidence="1" type="ORF">GCM10007940_20270</name>
</gene>
<dbReference type="EMBL" id="BSOH01000011">
    <property type="protein sequence ID" value="GLR17412.1"/>
    <property type="molecule type" value="Genomic_DNA"/>
</dbReference>
<accession>A0AA37WEI3</accession>
<dbReference type="AlphaFoldDB" id="A0AA37WEI3"/>
<comment type="caution">
    <text evidence="1">The sequence shown here is derived from an EMBL/GenBank/DDBJ whole genome shotgun (WGS) entry which is preliminary data.</text>
</comment>
<dbReference type="Proteomes" id="UP001156666">
    <property type="component" value="Unassembled WGS sequence"/>
</dbReference>
<dbReference type="SUPFAM" id="SSF53756">
    <property type="entry name" value="UDP-Glycosyltransferase/glycogen phosphorylase"/>
    <property type="match status" value="1"/>
</dbReference>
<proteinExistence type="predicted"/>
<dbReference type="PANTHER" id="PTHR12526:SF630">
    <property type="entry name" value="GLYCOSYLTRANSFERASE"/>
    <property type="match status" value="1"/>
</dbReference>
<evidence type="ECO:0000313" key="1">
    <source>
        <dbReference type="EMBL" id="GLR17412.1"/>
    </source>
</evidence>
<dbReference type="CDD" id="cd03801">
    <property type="entry name" value="GT4_PimA-like"/>
    <property type="match status" value="1"/>
</dbReference>
<reference evidence="1" key="2">
    <citation type="submission" date="2023-01" db="EMBL/GenBank/DDBJ databases">
        <title>Draft genome sequence of Portibacter lacus strain NBRC 108769.</title>
        <authorList>
            <person name="Sun Q."/>
            <person name="Mori K."/>
        </authorList>
    </citation>
    <scope>NUCLEOTIDE SEQUENCE</scope>
    <source>
        <strain evidence="1">NBRC 108769</strain>
    </source>
</reference>
<reference evidence="1" key="1">
    <citation type="journal article" date="2014" name="Int. J. Syst. Evol. Microbiol.">
        <title>Complete genome sequence of Corynebacterium casei LMG S-19264T (=DSM 44701T), isolated from a smear-ripened cheese.</title>
        <authorList>
            <consortium name="US DOE Joint Genome Institute (JGI-PGF)"/>
            <person name="Walter F."/>
            <person name="Albersmeier A."/>
            <person name="Kalinowski J."/>
            <person name="Ruckert C."/>
        </authorList>
    </citation>
    <scope>NUCLEOTIDE SEQUENCE</scope>
    <source>
        <strain evidence="1">NBRC 108769</strain>
    </source>
</reference>
<keyword evidence="2" id="KW-1185">Reference proteome</keyword>
<evidence type="ECO:0000313" key="2">
    <source>
        <dbReference type="Proteomes" id="UP001156666"/>
    </source>
</evidence>
<sequence>MKILQLCKKFPYPLKDGETIAVTYLSKALYELGCEITLLCMNTSKHHTDVANIPDNYNHYKDIHFVDIDNSITPFGAFTNLFRKESYHVSRFISDEFKTAIIDILSKEEFDVIQLETLYLAPYVDLIREHTNAIITMRAHNVEHEIWERITKNTTFFPKKIYLNYLTKKLKKFELDNLNAYDYLIAVTKKDLKTFKELGYKNGAIASPIGIETKSYKIKPTAARENEFSLCFIGSLDWRPNTEGLDWFLQEVWPSMHVKFPNLKLHIAGRNTPYSIMSLNLPNVIIHGEVESAIGFLGEHTALVVPLFSGSGMRVKILEGMALGNVVITTRLGLEGIDAKHGEEVLIADTTDAFINCVEQCINDEKLVERISENAIEFVANTYDNIDNAKELLDTYKELMIKYA</sequence>
<dbReference type="RefSeq" id="WP_235294121.1">
    <property type="nucleotide sequence ID" value="NZ_BSOH01000011.1"/>
</dbReference>
<organism evidence="1 2">
    <name type="scientific">Portibacter lacus</name>
    <dbReference type="NCBI Taxonomy" id="1099794"/>
    <lineage>
        <taxon>Bacteria</taxon>
        <taxon>Pseudomonadati</taxon>
        <taxon>Bacteroidota</taxon>
        <taxon>Saprospiria</taxon>
        <taxon>Saprospirales</taxon>
        <taxon>Haliscomenobacteraceae</taxon>
        <taxon>Portibacter</taxon>
    </lineage>
</organism>